<evidence type="ECO:0000256" key="1">
    <source>
        <dbReference type="SAM" id="MobiDB-lite"/>
    </source>
</evidence>
<dbReference type="InterPro" id="IPR040314">
    <property type="entry name" value="DOP1"/>
</dbReference>
<sequence>MLKLSKTLKPTGEGASKVESFQGDEEMAGLISALHESNSLWIDTAIQRSGLSQAILHSLATITEISQLGENMSQVEEIETPPLCMRLLRSNYSPEGFSSLRILLQITNNLLQLTESHFESQERLSVLSTPVANGRGSRNSPPTDAAKKRISDSLPQQSTQTYSGLLPWCVPMPSTLEIATLKALASRKFSSPLLALVASCYAFGPSPICRTRPRHIATQSILLNTVRVALNPTTRIDLHPLWFEFLRNSLVHWGSATALLINTVITQMSVAIQLLAEPFCHALKPSGFSEHFSPSAYPPDYTILLFACLEGILHTFLLPFGQSKSTLLRGVVLGTTALARDESLLLVSSTRSSPTHSDKQKHANSNNNNNNSFSCSPTNAHGLSSGVFDTPWALRDSLQVAEALKDFHSLNKLSDFSPVGQALQRIQLAFLEDTSIPSTLAGSAALLFAARDLIATEVMPMSLNSVQNWARGRAEMCHVFPTLLASLASLWLALNQSYDPRNSQLSPDDDSDTSLVETGIDALNGDTSLSNSEAPPIRRRCGFDRLAALTTLGYPDVVRQTIHNLLKPIALTHPALVISALAYVWPSLLSPAGQSGLVNMDVMWLLASSPNGLPLTVRQCALVSLISGAQWGFQEIGNKTGRYVSVASFSNEDDDMEKPIPLLKNPLAVKTLKNLLRSPPTSMAHAYVVDLPGNGDSAGSSSPTDTIVPTQMLQSSLLHFLYAWIVATGGIDISYFHLASIQDFLRDVVPLTSVSAAISTATPGSAITSPISVFILVKQDLCQRLMEATASIAGMALEQATWFRRGLQVRSSAVVPPSMTSSTLEVSTSSGVSSIAAFRPSDLMLHPIASESALGEMKFNGISNSPGVLHDSLEIVSIASATG</sequence>
<dbReference type="GO" id="GO:0006895">
    <property type="term" value="P:Golgi to endosome transport"/>
    <property type="evidence" value="ECO:0007669"/>
    <property type="project" value="InterPro"/>
</dbReference>
<dbReference type="PANTHER" id="PTHR14042">
    <property type="entry name" value="DOPEY-RELATED"/>
    <property type="match status" value="1"/>
</dbReference>
<dbReference type="OrthoDB" id="297643at2759"/>
<dbReference type="GO" id="GO:0005768">
    <property type="term" value="C:endosome"/>
    <property type="evidence" value="ECO:0007669"/>
    <property type="project" value="TreeGrafter"/>
</dbReference>
<dbReference type="EMBL" id="UZAE01002399">
    <property type="protein sequence ID" value="VDN99706.1"/>
    <property type="molecule type" value="Genomic_DNA"/>
</dbReference>
<feature type="compositionally biased region" description="Polar residues" evidence="1">
    <location>
        <begin position="129"/>
        <end position="142"/>
    </location>
</feature>
<evidence type="ECO:0000313" key="4">
    <source>
        <dbReference type="Proteomes" id="UP000278807"/>
    </source>
</evidence>
<proteinExistence type="predicted"/>
<dbReference type="GO" id="GO:0005829">
    <property type="term" value="C:cytosol"/>
    <property type="evidence" value="ECO:0007669"/>
    <property type="project" value="GOC"/>
</dbReference>
<dbReference type="Proteomes" id="UP000278807">
    <property type="component" value="Unassembled WGS sequence"/>
</dbReference>
<feature type="region of interest" description="Disordered" evidence="1">
    <location>
        <begin position="350"/>
        <end position="376"/>
    </location>
</feature>
<feature type="domain" description="DOP1-like TPR" evidence="2">
    <location>
        <begin position="214"/>
        <end position="318"/>
    </location>
</feature>
<dbReference type="WBParaSite" id="HNAJ_0000384901-mRNA-1">
    <property type="protein sequence ID" value="HNAJ_0000384901-mRNA-1"/>
    <property type="gene ID" value="HNAJ_0000384901"/>
</dbReference>
<dbReference type="STRING" id="102285.A0A0R3T9W0"/>
<dbReference type="AlphaFoldDB" id="A0A0R3T9W0"/>
<reference evidence="3 4" key="2">
    <citation type="submission" date="2018-11" db="EMBL/GenBank/DDBJ databases">
        <authorList>
            <consortium name="Pathogen Informatics"/>
        </authorList>
    </citation>
    <scope>NUCLEOTIDE SEQUENCE [LARGE SCALE GENOMIC DNA]</scope>
</reference>
<dbReference type="InterPro" id="IPR056459">
    <property type="entry name" value="TPR_DOP1"/>
</dbReference>
<feature type="region of interest" description="Disordered" evidence="1">
    <location>
        <begin position="129"/>
        <end position="157"/>
    </location>
</feature>
<keyword evidence="4" id="KW-1185">Reference proteome</keyword>
<evidence type="ECO:0000313" key="5">
    <source>
        <dbReference type="WBParaSite" id="HNAJ_0000384901-mRNA-1"/>
    </source>
</evidence>
<dbReference type="PANTHER" id="PTHR14042:SF24">
    <property type="entry name" value="PROTEIN DOPEY-1 HOMOLOG"/>
    <property type="match status" value="1"/>
</dbReference>
<reference evidence="5" key="1">
    <citation type="submission" date="2017-02" db="UniProtKB">
        <authorList>
            <consortium name="WormBaseParasite"/>
        </authorList>
    </citation>
    <scope>IDENTIFICATION</scope>
</reference>
<organism evidence="5">
    <name type="scientific">Rodentolepis nana</name>
    <name type="common">Dwarf tapeworm</name>
    <name type="synonym">Hymenolepis nana</name>
    <dbReference type="NCBI Taxonomy" id="102285"/>
    <lineage>
        <taxon>Eukaryota</taxon>
        <taxon>Metazoa</taxon>
        <taxon>Spiralia</taxon>
        <taxon>Lophotrochozoa</taxon>
        <taxon>Platyhelminthes</taxon>
        <taxon>Cestoda</taxon>
        <taxon>Eucestoda</taxon>
        <taxon>Cyclophyllidea</taxon>
        <taxon>Hymenolepididae</taxon>
        <taxon>Rodentolepis</taxon>
    </lineage>
</organism>
<dbReference type="GO" id="GO:0005802">
    <property type="term" value="C:trans-Golgi network"/>
    <property type="evidence" value="ECO:0007669"/>
    <property type="project" value="TreeGrafter"/>
</dbReference>
<accession>A0A0R3T9W0</accession>
<evidence type="ECO:0000259" key="2">
    <source>
        <dbReference type="Pfam" id="PF24601"/>
    </source>
</evidence>
<name>A0A0R3T9W0_RODNA</name>
<gene>
    <name evidence="3" type="ORF">HNAJ_LOCUS3847</name>
</gene>
<dbReference type="Pfam" id="PF24601">
    <property type="entry name" value="TPR_DOP1"/>
    <property type="match status" value="1"/>
</dbReference>
<evidence type="ECO:0000313" key="3">
    <source>
        <dbReference type="EMBL" id="VDN99706.1"/>
    </source>
</evidence>
<protein>
    <submittedName>
        <fullName evidence="5">Mediator complex subunit 5</fullName>
    </submittedName>
</protein>